<dbReference type="GO" id="GO:0006412">
    <property type="term" value="P:translation"/>
    <property type="evidence" value="ECO:0007669"/>
    <property type="project" value="UniProtKB-UniRule"/>
</dbReference>
<dbReference type="AlphaFoldDB" id="J5KFU3"/>
<dbReference type="GO" id="GO:0070681">
    <property type="term" value="P:glutaminyl-tRNAGln biosynthesis via transamidation"/>
    <property type="evidence" value="ECO:0007669"/>
    <property type="project" value="TreeGrafter"/>
</dbReference>
<protein>
    <recommendedName>
        <fullName evidence="1">Aspartyl/glutamyl-tRNA(Asn/Gln) amidotransferase subunit C</fullName>
        <shortName evidence="1">Asp/Glu-ADT subunit C</shortName>
        <ecNumber evidence="1">6.3.5.-</ecNumber>
    </recommendedName>
</protein>
<dbReference type="NCBIfam" id="TIGR00135">
    <property type="entry name" value="gatC"/>
    <property type="match status" value="1"/>
</dbReference>
<evidence type="ECO:0000313" key="2">
    <source>
        <dbReference type="EMBL" id="EJP73443.1"/>
    </source>
</evidence>
<comment type="catalytic activity">
    <reaction evidence="1">
        <text>L-glutamyl-tRNA(Gln) + L-glutamine + ATP + H2O = L-glutaminyl-tRNA(Gln) + L-glutamate + ADP + phosphate + H(+)</text>
        <dbReference type="Rhea" id="RHEA:17521"/>
        <dbReference type="Rhea" id="RHEA-COMP:9681"/>
        <dbReference type="Rhea" id="RHEA-COMP:9684"/>
        <dbReference type="ChEBI" id="CHEBI:15377"/>
        <dbReference type="ChEBI" id="CHEBI:15378"/>
        <dbReference type="ChEBI" id="CHEBI:29985"/>
        <dbReference type="ChEBI" id="CHEBI:30616"/>
        <dbReference type="ChEBI" id="CHEBI:43474"/>
        <dbReference type="ChEBI" id="CHEBI:58359"/>
        <dbReference type="ChEBI" id="CHEBI:78520"/>
        <dbReference type="ChEBI" id="CHEBI:78521"/>
        <dbReference type="ChEBI" id="CHEBI:456216"/>
    </reaction>
</comment>
<evidence type="ECO:0000256" key="1">
    <source>
        <dbReference type="HAMAP-Rule" id="MF_00122"/>
    </source>
</evidence>
<dbReference type="InterPro" id="IPR003837">
    <property type="entry name" value="GatC"/>
</dbReference>
<dbReference type="SUPFAM" id="SSF141000">
    <property type="entry name" value="Glu-tRNAGln amidotransferase C subunit"/>
    <property type="match status" value="1"/>
</dbReference>
<keyword evidence="1" id="KW-0648">Protein biosynthesis</keyword>
<dbReference type="EC" id="6.3.5.-" evidence="1"/>
<dbReference type="GO" id="GO:0050567">
    <property type="term" value="F:glutaminyl-tRNA synthase (glutamine-hydrolyzing) activity"/>
    <property type="evidence" value="ECO:0007669"/>
    <property type="project" value="UniProtKB-UniRule"/>
</dbReference>
<dbReference type="Proteomes" id="UP000010116">
    <property type="component" value="Unassembled WGS sequence"/>
</dbReference>
<accession>J5KFU3</accession>
<name>J5KFU3_9GAMM</name>
<comment type="subunit">
    <text evidence="1">Heterotrimer of A, B and C subunits.</text>
</comment>
<keyword evidence="2" id="KW-0808">Transferase</keyword>
<organism evidence="2 3">
    <name type="scientific">SAR86 cluster bacterium SAR86B</name>
    <dbReference type="NCBI Taxonomy" id="1123867"/>
    <lineage>
        <taxon>Bacteria</taxon>
        <taxon>Pseudomonadati</taxon>
        <taxon>Pseudomonadota</taxon>
        <taxon>Gammaproteobacteria</taxon>
        <taxon>SAR86 cluster</taxon>
    </lineage>
</organism>
<comment type="catalytic activity">
    <reaction evidence="1">
        <text>L-aspartyl-tRNA(Asn) + L-glutamine + ATP + H2O = L-asparaginyl-tRNA(Asn) + L-glutamate + ADP + phosphate + 2 H(+)</text>
        <dbReference type="Rhea" id="RHEA:14513"/>
        <dbReference type="Rhea" id="RHEA-COMP:9674"/>
        <dbReference type="Rhea" id="RHEA-COMP:9677"/>
        <dbReference type="ChEBI" id="CHEBI:15377"/>
        <dbReference type="ChEBI" id="CHEBI:15378"/>
        <dbReference type="ChEBI" id="CHEBI:29985"/>
        <dbReference type="ChEBI" id="CHEBI:30616"/>
        <dbReference type="ChEBI" id="CHEBI:43474"/>
        <dbReference type="ChEBI" id="CHEBI:58359"/>
        <dbReference type="ChEBI" id="CHEBI:78515"/>
        <dbReference type="ChEBI" id="CHEBI:78516"/>
        <dbReference type="ChEBI" id="CHEBI:456216"/>
    </reaction>
</comment>
<dbReference type="PANTHER" id="PTHR15004:SF0">
    <property type="entry name" value="GLUTAMYL-TRNA(GLN) AMIDOTRANSFERASE SUBUNIT C, MITOCHONDRIAL"/>
    <property type="match status" value="1"/>
</dbReference>
<keyword evidence="1 2" id="KW-0436">Ligase</keyword>
<dbReference type="Gene3D" id="1.10.20.60">
    <property type="entry name" value="Glu-tRNAGln amidotransferase C subunit, N-terminal domain"/>
    <property type="match status" value="1"/>
</dbReference>
<dbReference type="GO" id="GO:0006450">
    <property type="term" value="P:regulation of translational fidelity"/>
    <property type="evidence" value="ECO:0007669"/>
    <property type="project" value="InterPro"/>
</dbReference>
<evidence type="ECO:0000313" key="3">
    <source>
        <dbReference type="Proteomes" id="UP000010116"/>
    </source>
</evidence>
<dbReference type="GO" id="GO:0016740">
    <property type="term" value="F:transferase activity"/>
    <property type="evidence" value="ECO:0007669"/>
    <property type="project" value="UniProtKB-KW"/>
</dbReference>
<gene>
    <name evidence="1 2" type="primary">gatC</name>
    <name evidence="2" type="ORF">NT02SARS_0295</name>
</gene>
<dbReference type="EMBL" id="JH611165">
    <property type="protein sequence ID" value="EJP73443.1"/>
    <property type="molecule type" value="Genomic_DNA"/>
</dbReference>
<keyword evidence="1" id="KW-0067">ATP-binding</keyword>
<keyword evidence="1" id="KW-0547">Nucleotide-binding</keyword>
<comment type="similarity">
    <text evidence="1">Belongs to the GatC family.</text>
</comment>
<dbReference type="GO" id="GO:0050566">
    <property type="term" value="F:asparaginyl-tRNA synthase (glutamine-hydrolyzing) activity"/>
    <property type="evidence" value="ECO:0007669"/>
    <property type="project" value="RHEA"/>
</dbReference>
<comment type="function">
    <text evidence="1">Allows the formation of correctly charged Asn-tRNA(Asn) or Gln-tRNA(Gln) through the transamidation of misacylated Asp-tRNA(Asn) or Glu-tRNA(Gln) in organisms which lack either or both of asparaginyl-tRNA or glutaminyl-tRNA synthetases. The reaction takes place in the presence of glutamine and ATP through an activated phospho-Asp-tRNA(Asn) or phospho-Glu-tRNA(Gln).</text>
</comment>
<dbReference type="HAMAP" id="MF_00122">
    <property type="entry name" value="GatC"/>
    <property type="match status" value="1"/>
</dbReference>
<dbReference type="InterPro" id="IPR036113">
    <property type="entry name" value="Asp/Glu-ADT_sf_sub_c"/>
</dbReference>
<proteinExistence type="inferred from homology"/>
<dbReference type="GO" id="GO:0005524">
    <property type="term" value="F:ATP binding"/>
    <property type="evidence" value="ECO:0007669"/>
    <property type="project" value="UniProtKB-KW"/>
</dbReference>
<dbReference type="HOGENOM" id="CLU_105899_2_2_6"/>
<reference evidence="2 3" key="1">
    <citation type="journal article" date="2012" name="ISME J.">
        <title>Genomic insights to SAR86, an abundant and uncultivated marine bacterial lineage.</title>
        <authorList>
            <person name="Dupont C.L."/>
            <person name="Rusch D.B."/>
            <person name="Yooseph S."/>
            <person name="Lombardo M.J."/>
            <person name="Richter R.A."/>
            <person name="Valas R."/>
            <person name="Novotny M."/>
            <person name="Yee-Greenbaum J."/>
            <person name="Selengut J.D."/>
            <person name="Haft D.H."/>
            <person name="Halpern A.L."/>
            <person name="Lasken R.S."/>
            <person name="Nealson K."/>
            <person name="Friedman R."/>
            <person name="Venter J.C."/>
        </authorList>
    </citation>
    <scope>NUCLEOTIDE SEQUENCE [LARGE SCALE GENOMIC DNA]</scope>
</reference>
<dbReference type="Pfam" id="PF02686">
    <property type="entry name" value="GatC"/>
    <property type="match status" value="1"/>
</dbReference>
<dbReference type="PANTHER" id="PTHR15004">
    <property type="entry name" value="GLUTAMYL-TRNA(GLN) AMIDOTRANSFERASE SUBUNIT C, MITOCHONDRIAL"/>
    <property type="match status" value="1"/>
</dbReference>
<sequence>MDKETVSTIAHLSRLSLENEKGDKLISDLEEILEFVDQLNDANTENVDPLSSPLEMTARLRNDDLNSKDRKSKFLSNAPDSNEDYFLVPRVVE</sequence>